<name>A0A0C1H4S8_9NEIS</name>
<protein>
    <recommendedName>
        <fullName evidence="5">Lipoprotein</fullName>
    </recommendedName>
</protein>
<dbReference type="EMBL" id="CP094242">
    <property type="protein sequence ID" value="UNV87718.1"/>
    <property type="molecule type" value="Genomic_DNA"/>
</dbReference>
<dbReference type="Proteomes" id="UP000829504">
    <property type="component" value="Chromosome"/>
</dbReference>
<dbReference type="Proteomes" id="UP000031390">
    <property type="component" value="Unassembled WGS sequence"/>
</dbReference>
<sequence>MNKFLFPILIALTACSPQNKIETSAAKPTETPVEKNSGDTVKMTGTVHYSLEQAEFTANGKTYFINGGESLMDQVEKNRLSSGSYNVTLNNVCIQGKVLTKEQNQGNGFGPLGKYSQAVSVESLC</sequence>
<dbReference type="RefSeq" id="WP_039406737.1">
    <property type="nucleotide sequence ID" value="NZ_CP094242.1"/>
</dbReference>
<dbReference type="PROSITE" id="PS51257">
    <property type="entry name" value="PROKAR_LIPOPROTEIN"/>
    <property type="match status" value="1"/>
</dbReference>
<dbReference type="EMBL" id="JUFZ01000039">
    <property type="protein sequence ID" value="KIC09177.1"/>
    <property type="molecule type" value="Genomic_DNA"/>
</dbReference>
<evidence type="ECO:0000313" key="2">
    <source>
        <dbReference type="EMBL" id="UNV87718.1"/>
    </source>
</evidence>
<reference evidence="2 4" key="2">
    <citation type="submission" date="2022-03" db="EMBL/GenBank/DDBJ databases">
        <title>Genome sequencing of Morococcus cerebrosus.</title>
        <authorList>
            <person name="Baek M.-G."/>
            <person name="Yi H."/>
        </authorList>
    </citation>
    <scope>NUCLEOTIDE SEQUENCE [LARGE SCALE GENOMIC DNA]</scope>
    <source>
        <strain evidence="2 4">CIP 81.93</strain>
    </source>
</reference>
<dbReference type="PATRIC" id="fig|1056807.3.peg.958"/>
<gene>
    <name evidence="1" type="ORF">MCC93_09920</name>
    <name evidence="2" type="ORF">MON37_01875</name>
</gene>
<accession>A0A0C1H4S8</accession>
<evidence type="ECO:0000313" key="1">
    <source>
        <dbReference type="EMBL" id="KIC09177.1"/>
    </source>
</evidence>
<organism evidence="1 3">
    <name type="scientific">Morococcus cerebrosus</name>
    <dbReference type="NCBI Taxonomy" id="1056807"/>
    <lineage>
        <taxon>Bacteria</taxon>
        <taxon>Pseudomonadati</taxon>
        <taxon>Pseudomonadota</taxon>
        <taxon>Betaproteobacteria</taxon>
        <taxon>Neisseriales</taxon>
        <taxon>Neisseriaceae</taxon>
        <taxon>Morococcus</taxon>
    </lineage>
</organism>
<evidence type="ECO:0008006" key="5">
    <source>
        <dbReference type="Google" id="ProtNLM"/>
    </source>
</evidence>
<keyword evidence="4" id="KW-1185">Reference proteome</keyword>
<reference evidence="1 3" key="1">
    <citation type="submission" date="2014-12" db="EMBL/GenBank/DDBJ databases">
        <title>Genome sequence of Morococcus cerebrosus.</title>
        <authorList>
            <person name="Shin S.-K."/>
            <person name="Yi H."/>
        </authorList>
    </citation>
    <scope>NUCLEOTIDE SEQUENCE [LARGE SCALE GENOMIC DNA]</scope>
    <source>
        <strain evidence="1 3">CIP 81.93</strain>
    </source>
</reference>
<proteinExistence type="predicted"/>
<evidence type="ECO:0000313" key="4">
    <source>
        <dbReference type="Proteomes" id="UP000829504"/>
    </source>
</evidence>
<evidence type="ECO:0000313" key="3">
    <source>
        <dbReference type="Proteomes" id="UP000031390"/>
    </source>
</evidence>
<dbReference type="AlphaFoldDB" id="A0A0C1H4S8"/>